<name>A0ABZ2AFU4_STRNV</name>
<keyword evidence="1 2" id="KW-0732">Signal</keyword>
<evidence type="ECO:0000313" key="3">
    <source>
        <dbReference type="EMBL" id="WUX56956.1"/>
    </source>
</evidence>
<dbReference type="RefSeq" id="WP_329081904.1">
    <property type="nucleotide sequence ID" value="NZ_CP108849.2"/>
</dbReference>
<organism evidence="3 4">
    <name type="scientific">Streptomyces niveus</name>
    <name type="common">Streptomyces spheroides</name>
    <dbReference type="NCBI Taxonomy" id="193462"/>
    <lineage>
        <taxon>Bacteria</taxon>
        <taxon>Bacillati</taxon>
        <taxon>Actinomycetota</taxon>
        <taxon>Actinomycetes</taxon>
        <taxon>Kitasatosporales</taxon>
        <taxon>Streptomycetaceae</taxon>
        <taxon>Streptomyces</taxon>
    </lineage>
</organism>
<dbReference type="Gene3D" id="2.60.40.1240">
    <property type="match status" value="1"/>
</dbReference>
<reference evidence="3" key="1">
    <citation type="submission" date="2022-10" db="EMBL/GenBank/DDBJ databases">
        <title>The complete genomes of actinobacterial strains from the NBC collection.</title>
        <authorList>
            <person name="Joergensen T.S."/>
            <person name="Alvarez Arevalo M."/>
            <person name="Sterndorff E.B."/>
            <person name="Faurdal D."/>
            <person name="Vuksanovic O."/>
            <person name="Mourched A.-S."/>
            <person name="Charusanti P."/>
            <person name="Shaw S."/>
            <person name="Blin K."/>
            <person name="Weber T."/>
        </authorList>
    </citation>
    <scope>NUCLEOTIDE SEQUENCE</scope>
    <source>
        <strain evidence="3">NBC_01432</strain>
    </source>
</reference>
<evidence type="ECO:0000313" key="4">
    <source>
        <dbReference type="Proteomes" id="UP001432209"/>
    </source>
</evidence>
<keyword evidence="4" id="KW-1185">Reference proteome</keyword>
<evidence type="ECO:0008006" key="5">
    <source>
        <dbReference type="Google" id="ProtNLM"/>
    </source>
</evidence>
<feature type="signal peptide" evidence="2">
    <location>
        <begin position="1"/>
        <end position="29"/>
    </location>
</feature>
<evidence type="ECO:0000256" key="1">
    <source>
        <dbReference type="ARBA" id="ARBA00022729"/>
    </source>
</evidence>
<feature type="chain" id="PRO_5045820619" description="DUF4352 domain-containing protein" evidence="2">
    <location>
        <begin position="30"/>
        <end position="202"/>
    </location>
</feature>
<dbReference type="InterPro" id="IPR029050">
    <property type="entry name" value="Immunoprotect_excell_Ig-like"/>
</dbReference>
<proteinExistence type="predicted"/>
<dbReference type="Proteomes" id="UP001432209">
    <property type="component" value="Chromosome"/>
</dbReference>
<accession>A0ABZ2AFU4</accession>
<evidence type="ECO:0000256" key="2">
    <source>
        <dbReference type="SAM" id="SignalP"/>
    </source>
</evidence>
<sequence length="202" mass="20609">MTRSSSRRSLGLTAVAVAVGAACALAGCAAPPQDTESDDGRSARTVRPARTAVLLGDTVLVNHPDGHDEAMLALAVTAVVDEASRAAAGRAGVGADSGAGARAEAGRKWVAVLAEVSNAGARPYGHDVAHSFTAVDSLGRRHVPLPASTDLTVGPMMTWSLPLTAGRSARGWLVFDLPSEAVLTTLEFGRTRTSAASADWAL</sequence>
<protein>
    <recommendedName>
        <fullName evidence="5">DUF4352 domain-containing protein</fullName>
    </recommendedName>
</protein>
<gene>
    <name evidence="3" type="ORF">OG442_38460</name>
</gene>
<dbReference type="PROSITE" id="PS51257">
    <property type="entry name" value="PROKAR_LIPOPROTEIN"/>
    <property type="match status" value="1"/>
</dbReference>
<dbReference type="GeneID" id="91339784"/>
<dbReference type="EMBL" id="CP109495">
    <property type="protein sequence ID" value="WUX56956.1"/>
    <property type="molecule type" value="Genomic_DNA"/>
</dbReference>